<reference evidence="1" key="1">
    <citation type="submission" date="2023-05" db="EMBL/GenBank/DDBJ databases">
        <title>Nepenthes gracilis genome sequencing.</title>
        <authorList>
            <person name="Fukushima K."/>
        </authorList>
    </citation>
    <scope>NUCLEOTIDE SEQUENCE</scope>
    <source>
        <strain evidence="1">SING2019-196</strain>
    </source>
</reference>
<name>A0AAD3SU54_NEPGR</name>
<keyword evidence="2" id="KW-1185">Reference proteome</keyword>
<protein>
    <submittedName>
        <fullName evidence="1">Uncharacterized protein</fullName>
    </submittedName>
</protein>
<dbReference type="EMBL" id="BSYO01000016">
    <property type="protein sequence ID" value="GMH16667.1"/>
    <property type="molecule type" value="Genomic_DNA"/>
</dbReference>
<evidence type="ECO:0000313" key="1">
    <source>
        <dbReference type="EMBL" id="GMH16667.1"/>
    </source>
</evidence>
<evidence type="ECO:0000313" key="2">
    <source>
        <dbReference type="Proteomes" id="UP001279734"/>
    </source>
</evidence>
<gene>
    <name evidence="1" type="ORF">Nepgr_018508</name>
</gene>
<dbReference type="AlphaFoldDB" id="A0AAD3SU54"/>
<sequence length="157" mass="17400">MLYVTARAGGFRGRRDASADSVMVTREPDYALFSPASASADRCSLASDALDNDCLVSEISLHLAGHGDARESWSGPALKLKQSRSNAWKQRLREEGDTKLRHVDDVIQSLDPARNFYSLALRECRERRFGSEALPEKLEGRRPSLDLDNSVPLLPIS</sequence>
<accession>A0AAD3SU54</accession>
<proteinExistence type="predicted"/>
<dbReference type="Proteomes" id="UP001279734">
    <property type="component" value="Unassembled WGS sequence"/>
</dbReference>
<comment type="caution">
    <text evidence="1">The sequence shown here is derived from an EMBL/GenBank/DDBJ whole genome shotgun (WGS) entry which is preliminary data.</text>
</comment>
<organism evidence="1 2">
    <name type="scientific">Nepenthes gracilis</name>
    <name type="common">Slender pitcher plant</name>
    <dbReference type="NCBI Taxonomy" id="150966"/>
    <lineage>
        <taxon>Eukaryota</taxon>
        <taxon>Viridiplantae</taxon>
        <taxon>Streptophyta</taxon>
        <taxon>Embryophyta</taxon>
        <taxon>Tracheophyta</taxon>
        <taxon>Spermatophyta</taxon>
        <taxon>Magnoliopsida</taxon>
        <taxon>eudicotyledons</taxon>
        <taxon>Gunneridae</taxon>
        <taxon>Pentapetalae</taxon>
        <taxon>Caryophyllales</taxon>
        <taxon>Nepenthaceae</taxon>
        <taxon>Nepenthes</taxon>
    </lineage>
</organism>